<organism evidence="1 2">
    <name type="scientific">Cucumis melo var. makuwa</name>
    <name type="common">Oriental melon</name>
    <dbReference type="NCBI Taxonomy" id="1194695"/>
    <lineage>
        <taxon>Eukaryota</taxon>
        <taxon>Viridiplantae</taxon>
        <taxon>Streptophyta</taxon>
        <taxon>Embryophyta</taxon>
        <taxon>Tracheophyta</taxon>
        <taxon>Spermatophyta</taxon>
        <taxon>Magnoliopsida</taxon>
        <taxon>eudicotyledons</taxon>
        <taxon>Gunneridae</taxon>
        <taxon>Pentapetalae</taxon>
        <taxon>rosids</taxon>
        <taxon>fabids</taxon>
        <taxon>Cucurbitales</taxon>
        <taxon>Cucurbitaceae</taxon>
        <taxon>Benincaseae</taxon>
        <taxon>Cucumis</taxon>
    </lineage>
</organism>
<comment type="caution">
    <text evidence="1">The sequence shown here is derived from an EMBL/GenBank/DDBJ whole genome shotgun (WGS) entry which is preliminary data.</text>
</comment>
<gene>
    <name evidence="1" type="ORF">E6C27_scaffold160G00490</name>
</gene>
<evidence type="ECO:0000313" key="2">
    <source>
        <dbReference type="Proteomes" id="UP000321393"/>
    </source>
</evidence>
<protein>
    <submittedName>
        <fullName evidence="1">ARM repeat superfamily protein</fullName>
    </submittedName>
</protein>
<dbReference type="PANTHER" id="PTHR37743">
    <property type="entry name" value="ARM REPEAT SUPERFAMILY PROTEIN"/>
    <property type="match status" value="1"/>
</dbReference>
<dbReference type="AlphaFoldDB" id="A0A5A7UYA3"/>
<dbReference type="SUPFAM" id="SSF48371">
    <property type="entry name" value="ARM repeat"/>
    <property type="match status" value="1"/>
</dbReference>
<dbReference type="STRING" id="1194695.A0A5A7UYA3"/>
<dbReference type="Proteomes" id="UP000321393">
    <property type="component" value="Unassembled WGS sequence"/>
</dbReference>
<reference evidence="1 2" key="1">
    <citation type="submission" date="2019-08" db="EMBL/GenBank/DDBJ databases">
        <title>Draft genome sequences of two oriental melons (Cucumis melo L. var makuwa).</title>
        <authorList>
            <person name="Kwon S.-Y."/>
        </authorList>
    </citation>
    <scope>NUCLEOTIDE SEQUENCE [LARGE SCALE GENOMIC DNA]</scope>
    <source>
        <strain evidence="2">cv. SW 3</strain>
        <tissue evidence="1">Leaf</tissue>
    </source>
</reference>
<sequence>MEEDEGELLLWKSDLAPESMVSVTVGRVMATLLVARPKKLHNAVSGLSPDHRQGASSLDSIHQSLWFLHQYVKDAVQNHVSLDEILIPMIEHALRLKDKNWKRGGQVLVLLNWLFLDELTFQTLIKNIADIIVRKDDRYVALGWCILVRSLVEFESVPCELPLNGRLRERFNDMLKVLCSCIPRLTCILSKGSMLQEGFELPSRLAVCAADCIVSLTNALTRKAEVQTRQKRSNANSSYQQVTIFSNTVDDQREKPISNASKDSYLDMEYLLWDQLKDLAKLVQRLLAWSKNSRPLHAKGLEQVLKWLDEINLHYGNFQDEAGKVKSKIPRTGSLLLSSCWRHYSILLFLEDRLFSQHYKEWLNQYLSGIQYYSGHHTEETIGNKKARETMIFFLNCLCLLLGRLDSKKIESTVSEYGTQISQVLLLQFHSTDEDVIDEVVSIFKAVFLNSKLSSGGSITDHRQLDSVMPLLLNLLDERDVTARAVIILIAESCLMSRDNQFLLEVFKRFDSDSIMQRRNAIDVISEIVQMSSNTRNLLTQSAWQDIANQLIKCLEDEEILIRKQAADLLPCVEPALFLPSLVRLVYLSNDEVLASAREALIGVLKCHNQNIGAILMLLDCVSDFSLNAALPSTGGNGQDCIDQVGEFKSGFNDKELSPGSRLQSDRVLSLIPQWSQSVQNWKFLIGPLMDKMFAEPSNAILVRFLSMINEHFVKATDVVLERILSYVKGQKEFGYISQLFSSLHISDECFYSKQDNQDEDMSLSVQQSLFERLCPLLVIRMLPLEVFNDLSMSVMYGQLPNRAIVHDMEMVDHKCVAALLLNRAFSKHEFDDVRKLAAELSGRIHPQVLYPFVNSVLEDAAISHNIPRIKACLFSMCTSLVVRGEHNFSHFDMFKIVKTLEIILSWPSQNGDEVSKSQHGCIDCIALMICNELQAPNSCSASNFVKIDINKKGHASLKGSILDYVVGRLISGTKEQGAAHDLDNNDNTSDNSTPLSLYLCMANVLTSACQKLSDSRKKQFARKVLPRLISFVEVTSTPVDIRTACIAVIFSAVYHLKSAILPYSKDVFSVSLNALKNGQEQSEDDTLDTIVDETKKRKKRQLAYSANLLTYEDWFPTILLIVVGQESSTIGSKGQMTSVHGEKSLMAIHNRRVLAVRGVVDDRKGDTSITIRSRKPKMVQTRIEERLELIDQEIAGMKKELSKMSVIESNLSDIAKNLELM</sequence>
<dbReference type="Gene3D" id="1.25.10.10">
    <property type="entry name" value="Leucine-rich Repeat Variant"/>
    <property type="match status" value="1"/>
</dbReference>
<dbReference type="EMBL" id="SSTE01005747">
    <property type="protein sequence ID" value="KAA0060080.1"/>
    <property type="molecule type" value="Genomic_DNA"/>
</dbReference>
<evidence type="ECO:0000313" key="1">
    <source>
        <dbReference type="EMBL" id="KAA0060080.1"/>
    </source>
</evidence>
<accession>A0A5A7UYA3</accession>
<dbReference type="InterPro" id="IPR016024">
    <property type="entry name" value="ARM-type_fold"/>
</dbReference>
<name>A0A5A7UYA3_CUCMM</name>
<dbReference type="PANTHER" id="PTHR37743:SF1">
    <property type="entry name" value="ARM REPEAT SUPERFAMILY PROTEIN"/>
    <property type="match status" value="1"/>
</dbReference>
<dbReference type="InterPro" id="IPR011989">
    <property type="entry name" value="ARM-like"/>
</dbReference>
<proteinExistence type="predicted"/>
<dbReference type="OrthoDB" id="79603at2759"/>